<keyword evidence="3" id="KW-1185">Reference proteome</keyword>
<evidence type="ECO:0000313" key="2">
    <source>
        <dbReference type="EMBL" id="KAK8944229.1"/>
    </source>
</evidence>
<evidence type="ECO:0000313" key="3">
    <source>
        <dbReference type="Proteomes" id="UP001418222"/>
    </source>
</evidence>
<comment type="caution">
    <text evidence="2">The sequence shown here is derived from an EMBL/GenBank/DDBJ whole genome shotgun (WGS) entry which is preliminary data.</text>
</comment>
<accession>A0AAP0G8F8</accession>
<protein>
    <submittedName>
        <fullName evidence="2">Uncharacterized protein</fullName>
    </submittedName>
</protein>
<sequence>MEGRDRERKRSRAWSPHVYHDKSPPPPVYHDKSPPPSVYSHPPVYHYKSPSPPVYPYKSLPPYSQQFQDGEGNTVVVMMTIGGKSSRNASCCERISLADQIIARNFFY</sequence>
<dbReference type="Proteomes" id="UP001418222">
    <property type="component" value="Unassembled WGS sequence"/>
</dbReference>
<gene>
    <name evidence="2" type="ORF">KSP39_PZI008484</name>
</gene>
<organism evidence="2 3">
    <name type="scientific">Platanthera zijinensis</name>
    <dbReference type="NCBI Taxonomy" id="2320716"/>
    <lineage>
        <taxon>Eukaryota</taxon>
        <taxon>Viridiplantae</taxon>
        <taxon>Streptophyta</taxon>
        <taxon>Embryophyta</taxon>
        <taxon>Tracheophyta</taxon>
        <taxon>Spermatophyta</taxon>
        <taxon>Magnoliopsida</taxon>
        <taxon>Liliopsida</taxon>
        <taxon>Asparagales</taxon>
        <taxon>Orchidaceae</taxon>
        <taxon>Orchidoideae</taxon>
        <taxon>Orchideae</taxon>
        <taxon>Orchidinae</taxon>
        <taxon>Platanthera</taxon>
    </lineage>
</organism>
<feature type="region of interest" description="Disordered" evidence="1">
    <location>
        <begin position="1"/>
        <end position="44"/>
    </location>
</feature>
<reference evidence="2 3" key="1">
    <citation type="journal article" date="2022" name="Nat. Plants">
        <title>Genomes of leafy and leafless Platanthera orchids illuminate the evolution of mycoheterotrophy.</title>
        <authorList>
            <person name="Li M.H."/>
            <person name="Liu K.W."/>
            <person name="Li Z."/>
            <person name="Lu H.C."/>
            <person name="Ye Q.L."/>
            <person name="Zhang D."/>
            <person name="Wang J.Y."/>
            <person name="Li Y.F."/>
            <person name="Zhong Z.M."/>
            <person name="Liu X."/>
            <person name="Yu X."/>
            <person name="Liu D.K."/>
            <person name="Tu X.D."/>
            <person name="Liu B."/>
            <person name="Hao Y."/>
            <person name="Liao X.Y."/>
            <person name="Jiang Y.T."/>
            <person name="Sun W.H."/>
            <person name="Chen J."/>
            <person name="Chen Y.Q."/>
            <person name="Ai Y."/>
            <person name="Zhai J.W."/>
            <person name="Wu S.S."/>
            <person name="Zhou Z."/>
            <person name="Hsiao Y.Y."/>
            <person name="Wu W.L."/>
            <person name="Chen Y.Y."/>
            <person name="Lin Y.F."/>
            <person name="Hsu J.L."/>
            <person name="Li C.Y."/>
            <person name="Wang Z.W."/>
            <person name="Zhao X."/>
            <person name="Zhong W.Y."/>
            <person name="Ma X.K."/>
            <person name="Ma L."/>
            <person name="Huang J."/>
            <person name="Chen G.Z."/>
            <person name="Huang M.Z."/>
            <person name="Huang L."/>
            <person name="Peng D.H."/>
            <person name="Luo Y.B."/>
            <person name="Zou S.Q."/>
            <person name="Chen S.P."/>
            <person name="Lan S."/>
            <person name="Tsai W.C."/>
            <person name="Van de Peer Y."/>
            <person name="Liu Z.J."/>
        </authorList>
    </citation>
    <scope>NUCLEOTIDE SEQUENCE [LARGE SCALE GENOMIC DNA]</scope>
    <source>
        <strain evidence="2">Lor287</strain>
    </source>
</reference>
<dbReference type="AlphaFoldDB" id="A0AAP0G8F8"/>
<proteinExistence type="predicted"/>
<dbReference type="EMBL" id="JBBWWQ010000006">
    <property type="protein sequence ID" value="KAK8944229.1"/>
    <property type="molecule type" value="Genomic_DNA"/>
</dbReference>
<name>A0AAP0G8F8_9ASPA</name>
<feature type="compositionally biased region" description="Basic and acidic residues" evidence="1">
    <location>
        <begin position="18"/>
        <end position="33"/>
    </location>
</feature>
<evidence type="ECO:0000256" key="1">
    <source>
        <dbReference type="SAM" id="MobiDB-lite"/>
    </source>
</evidence>